<dbReference type="PROSITE" id="PS50090">
    <property type="entry name" value="MYB_LIKE"/>
    <property type="match status" value="2"/>
</dbReference>
<evidence type="ECO:0000259" key="9">
    <source>
        <dbReference type="PROSITE" id="PS51294"/>
    </source>
</evidence>
<evidence type="ECO:0000313" key="10">
    <source>
        <dbReference type="EMBL" id="KAK4746008.1"/>
    </source>
</evidence>
<feature type="domain" description="HTH myb-type" evidence="9">
    <location>
        <begin position="62"/>
        <end position="116"/>
    </location>
</feature>
<keyword evidence="5" id="KW-0804">Transcription</keyword>
<evidence type="ECO:0008006" key="12">
    <source>
        <dbReference type="Google" id="ProtNLM"/>
    </source>
</evidence>
<sequence>MGRRPCCDKHGVRRGSWTAEEDKRLINFILTNGHICWRALPKLAGLCRCGKSCRLRWTNYLRPDLKRGLLSEAEEQHVIDLHARLGNRWSKIAASLPGRTDNEIKNHWNTHIKKKLVKMGIDPVTHEHISKPLHEEDRPLSSPIDKKNRPPDDNQTSCSKSKTHGFTGTESDHTSPTSPNTNSSSTDESTFHQMDDSARGHLESSMNRNSLWWDETNPMADPWWDMEALTTWEDNWPWLLDCEDFGVHHFGLDYLDMKTVEPSTLEIGIKQ</sequence>
<feature type="compositionally biased region" description="Polar residues" evidence="7">
    <location>
        <begin position="153"/>
        <end position="169"/>
    </location>
</feature>
<dbReference type="EMBL" id="JAXIOK010000021">
    <property type="protein sequence ID" value="KAK4746008.1"/>
    <property type="molecule type" value="Genomic_DNA"/>
</dbReference>
<organism evidence="10 11">
    <name type="scientific">Trapa incisa</name>
    <dbReference type="NCBI Taxonomy" id="236973"/>
    <lineage>
        <taxon>Eukaryota</taxon>
        <taxon>Viridiplantae</taxon>
        <taxon>Streptophyta</taxon>
        <taxon>Embryophyta</taxon>
        <taxon>Tracheophyta</taxon>
        <taxon>Spermatophyta</taxon>
        <taxon>Magnoliopsida</taxon>
        <taxon>eudicotyledons</taxon>
        <taxon>Gunneridae</taxon>
        <taxon>Pentapetalae</taxon>
        <taxon>rosids</taxon>
        <taxon>malvids</taxon>
        <taxon>Myrtales</taxon>
        <taxon>Lythraceae</taxon>
        <taxon>Trapa</taxon>
    </lineage>
</organism>
<keyword evidence="11" id="KW-1185">Reference proteome</keyword>
<dbReference type="InterPro" id="IPR017930">
    <property type="entry name" value="Myb_dom"/>
</dbReference>
<evidence type="ECO:0000256" key="5">
    <source>
        <dbReference type="ARBA" id="ARBA00023163"/>
    </source>
</evidence>
<comment type="caution">
    <text evidence="10">The sequence shown here is derived from an EMBL/GenBank/DDBJ whole genome shotgun (WGS) entry which is preliminary data.</text>
</comment>
<comment type="subcellular location">
    <subcellularLocation>
        <location evidence="1">Nucleus</location>
    </subcellularLocation>
</comment>
<feature type="region of interest" description="Disordered" evidence="7">
    <location>
        <begin position="128"/>
        <end position="193"/>
    </location>
</feature>
<feature type="domain" description="Myb-like" evidence="8">
    <location>
        <begin position="9"/>
        <end position="61"/>
    </location>
</feature>
<feature type="domain" description="HTH myb-type" evidence="9">
    <location>
        <begin position="9"/>
        <end position="61"/>
    </location>
</feature>
<feature type="compositionally biased region" description="Basic and acidic residues" evidence="7">
    <location>
        <begin position="128"/>
        <end position="152"/>
    </location>
</feature>
<feature type="domain" description="Myb-like" evidence="8">
    <location>
        <begin position="62"/>
        <end position="112"/>
    </location>
</feature>
<keyword evidence="3" id="KW-0805">Transcription regulation</keyword>
<dbReference type="PROSITE" id="PS51294">
    <property type="entry name" value="HTH_MYB"/>
    <property type="match status" value="2"/>
</dbReference>
<dbReference type="Proteomes" id="UP001345219">
    <property type="component" value="Chromosome 10"/>
</dbReference>
<accession>A0AAN7GJV3</accession>
<evidence type="ECO:0000256" key="4">
    <source>
        <dbReference type="ARBA" id="ARBA00023125"/>
    </source>
</evidence>
<evidence type="ECO:0000256" key="3">
    <source>
        <dbReference type="ARBA" id="ARBA00023015"/>
    </source>
</evidence>
<dbReference type="SMART" id="SM00717">
    <property type="entry name" value="SANT"/>
    <property type="match status" value="2"/>
</dbReference>
<dbReference type="FunFam" id="1.10.10.60:FF:000069">
    <property type="entry name" value="MYB transcription factor"/>
    <property type="match status" value="1"/>
</dbReference>
<evidence type="ECO:0000256" key="6">
    <source>
        <dbReference type="ARBA" id="ARBA00023242"/>
    </source>
</evidence>
<dbReference type="GO" id="GO:0046394">
    <property type="term" value="P:carboxylic acid biosynthetic process"/>
    <property type="evidence" value="ECO:0007669"/>
    <property type="project" value="UniProtKB-ARBA"/>
</dbReference>
<dbReference type="PANTHER" id="PTHR47994:SF5">
    <property type="entry name" value="F14D16.11-RELATED"/>
    <property type="match status" value="1"/>
</dbReference>
<protein>
    <recommendedName>
        <fullName evidence="12">Protein ODORANT1</fullName>
    </recommendedName>
</protein>
<evidence type="ECO:0000313" key="11">
    <source>
        <dbReference type="Proteomes" id="UP001345219"/>
    </source>
</evidence>
<dbReference type="FunFam" id="1.10.10.60:FF:000394">
    <property type="entry name" value="MYB transcription factor"/>
    <property type="match status" value="1"/>
</dbReference>
<evidence type="ECO:0000256" key="1">
    <source>
        <dbReference type="ARBA" id="ARBA00004123"/>
    </source>
</evidence>
<evidence type="ECO:0000256" key="7">
    <source>
        <dbReference type="SAM" id="MobiDB-lite"/>
    </source>
</evidence>
<dbReference type="PANTHER" id="PTHR47994">
    <property type="entry name" value="F14D16.11-RELATED"/>
    <property type="match status" value="1"/>
</dbReference>
<keyword evidence="6" id="KW-0539">Nucleus</keyword>
<reference evidence="10 11" key="1">
    <citation type="journal article" date="2023" name="Hortic Res">
        <title>Pangenome of water caltrop reveals structural variations and asymmetric subgenome divergence after allopolyploidization.</title>
        <authorList>
            <person name="Zhang X."/>
            <person name="Chen Y."/>
            <person name="Wang L."/>
            <person name="Yuan Y."/>
            <person name="Fang M."/>
            <person name="Shi L."/>
            <person name="Lu R."/>
            <person name="Comes H.P."/>
            <person name="Ma Y."/>
            <person name="Chen Y."/>
            <person name="Huang G."/>
            <person name="Zhou Y."/>
            <person name="Zheng Z."/>
            <person name="Qiu Y."/>
        </authorList>
    </citation>
    <scope>NUCLEOTIDE SEQUENCE [LARGE SCALE GENOMIC DNA]</scope>
    <source>
        <tissue evidence="10">Roots</tissue>
    </source>
</reference>
<dbReference type="CDD" id="cd00167">
    <property type="entry name" value="SANT"/>
    <property type="match status" value="2"/>
</dbReference>
<evidence type="ECO:0000256" key="2">
    <source>
        <dbReference type="ARBA" id="ARBA00022737"/>
    </source>
</evidence>
<dbReference type="InterPro" id="IPR009057">
    <property type="entry name" value="Homeodomain-like_sf"/>
</dbReference>
<evidence type="ECO:0000259" key="8">
    <source>
        <dbReference type="PROSITE" id="PS50090"/>
    </source>
</evidence>
<keyword evidence="4" id="KW-0238">DNA-binding</keyword>
<dbReference type="GO" id="GO:0000976">
    <property type="term" value="F:transcription cis-regulatory region binding"/>
    <property type="evidence" value="ECO:0007669"/>
    <property type="project" value="UniProtKB-ARBA"/>
</dbReference>
<name>A0AAN7GJV3_9MYRT</name>
<proteinExistence type="predicted"/>
<dbReference type="AlphaFoldDB" id="A0AAN7GJV3"/>
<dbReference type="Gene3D" id="1.10.10.60">
    <property type="entry name" value="Homeodomain-like"/>
    <property type="match status" value="2"/>
</dbReference>
<gene>
    <name evidence="10" type="ORF">SAY87_012320</name>
</gene>
<keyword evidence="2" id="KW-0677">Repeat</keyword>
<dbReference type="SUPFAM" id="SSF46689">
    <property type="entry name" value="Homeodomain-like"/>
    <property type="match status" value="1"/>
</dbReference>
<dbReference type="GO" id="GO:0005634">
    <property type="term" value="C:nucleus"/>
    <property type="evidence" value="ECO:0007669"/>
    <property type="project" value="UniProtKB-SubCell"/>
</dbReference>
<dbReference type="InterPro" id="IPR001005">
    <property type="entry name" value="SANT/Myb"/>
</dbReference>
<dbReference type="GO" id="GO:0006355">
    <property type="term" value="P:regulation of DNA-templated transcription"/>
    <property type="evidence" value="ECO:0007669"/>
    <property type="project" value="UniProtKB-ARBA"/>
</dbReference>
<dbReference type="InterPro" id="IPR015495">
    <property type="entry name" value="Myb_TF_plants"/>
</dbReference>
<dbReference type="Pfam" id="PF00249">
    <property type="entry name" value="Myb_DNA-binding"/>
    <property type="match status" value="2"/>
</dbReference>
<feature type="compositionally biased region" description="Low complexity" evidence="7">
    <location>
        <begin position="174"/>
        <end position="188"/>
    </location>
</feature>